<evidence type="ECO:0000313" key="1">
    <source>
        <dbReference type="EMBL" id="TRW14727.1"/>
    </source>
</evidence>
<organism evidence="1 2">
    <name type="scientific">Glacieibacterium frigidum</name>
    <dbReference type="NCBI Taxonomy" id="2593303"/>
    <lineage>
        <taxon>Bacteria</taxon>
        <taxon>Pseudomonadati</taxon>
        <taxon>Pseudomonadota</taxon>
        <taxon>Alphaproteobacteria</taxon>
        <taxon>Sphingomonadales</taxon>
        <taxon>Sphingosinicellaceae</taxon>
        <taxon>Glacieibacterium</taxon>
    </lineage>
</organism>
<dbReference type="Proteomes" id="UP000317894">
    <property type="component" value="Unassembled WGS sequence"/>
</dbReference>
<dbReference type="EMBL" id="VJWA01000002">
    <property type="protein sequence ID" value="TRW14727.1"/>
    <property type="molecule type" value="Genomic_DNA"/>
</dbReference>
<dbReference type="PROSITE" id="PS51257">
    <property type="entry name" value="PROKAR_LIPOPROTEIN"/>
    <property type="match status" value="1"/>
</dbReference>
<evidence type="ECO:0008006" key="3">
    <source>
        <dbReference type="Google" id="ProtNLM"/>
    </source>
</evidence>
<accession>A0A552U922</accession>
<evidence type="ECO:0000313" key="2">
    <source>
        <dbReference type="Proteomes" id="UP000317894"/>
    </source>
</evidence>
<keyword evidence="2" id="KW-1185">Reference proteome</keyword>
<name>A0A552U922_9SPHN</name>
<comment type="caution">
    <text evidence="1">The sequence shown here is derived from an EMBL/GenBank/DDBJ whole genome shotgun (WGS) entry which is preliminary data.</text>
</comment>
<proteinExistence type="predicted"/>
<gene>
    <name evidence="1" type="ORF">FMM06_13655</name>
</gene>
<sequence>MKRAAVLSVAMVLAACTDTPDKAKVADGAKVDAGASVATPAPSAAPADIEAAKSFIISRLNTAKWEGRDGESFLSEEWHPISVTLDASGWKWSPMRFVKSGLAGVTSSENFIEGYEVLPSALARPAKLTKGERFWQLRIECRIDDCIKVEGSQINGTDYTMIDDPEPTTLPIDERRDSADWYFTDQDTAERVARAVDLVLAAQGAKPRAF</sequence>
<reference evidence="1 2" key="1">
    <citation type="submission" date="2019-07" db="EMBL/GenBank/DDBJ databases">
        <title>Novel species isolated from glacier.</title>
        <authorList>
            <person name="Liu Q."/>
            <person name="Xin Y.-H."/>
        </authorList>
    </citation>
    <scope>NUCLEOTIDE SEQUENCE [LARGE SCALE GENOMIC DNA]</scope>
    <source>
        <strain evidence="1 2">LB1R16</strain>
    </source>
</reference>
<dbReference type="RefSeq" id="WP_144237933.1">
    <property type="nucleotide sequence ID" value="NZ_VJWA01000002.1"/>
</dbReference>
<protein>
    <recommendedName>
        <fullName evidence="3">Lipoprotein</fullName>
    </recommendedName>
</protein>
<dbReference type="AlphaFoldDB" id="A0A552U922"/>